<reference evidence="1" key="3">
    <citation type="submission" date="2023-05" db="EMBL/GenBank/DDBJ databases">
        <authorList>
            <person name="Smith C.H."/>
        </authorList>
    </citation>
    <scope>NUCLEOTIDE SEQUENCE</scope>
    <source>
        <strain evidence="1">CHS0354</strain>
        <tissue evidence="1">Mantle</tissue>
    </source>
</reference>
<dbReference type="Proteomes" id="UP001195483">
    <property type="component" value="Unassembled WGS sequence"/>
</dbReference>
<sequence>MPVTISSKLNAVEKSAPDETVYTTSSARLNTLEAGSSNNAGVISVEERENILERTSILFKLCAEIVGIDP</sequence>
<evidence type="ECO:0000313" key="2">
    <source>
        <dbReference type="Proteomes" id="UP001195483"/>
    </source>
</evidence>
<proteinExistence type="predicted"/>
<organism evidence="1 2">
    <name type="scientific">Potamilus streckersoni</name>
    <dbReference type="NCBI Taxonomy" id="2493646"/>
    <lineage>
        <taxon>Eukaryota</taxon>
        <taxon>Metazoa</taxon>
        <taxon>Spiralia</taxon>
        <taxon>Lophotrochozoa</taxon>
        <taxon>Mollusca</taxon>
        <taxon>Bivalvia</taxon>
        <taxon>Autobranchia</taxon>
        <taxon>Heteroconchia</taxon>
        <taxon>Palaeoheterodonta</taxon>
        <taxon>Unionida</taxon>
        <taxon>Unionoidea</taxon>
        <taxon>Unionidae</taxon>
        <taxon>Ambleminae</taxon>
        <taxon>Lampsilini</taxon>
        <taxon>Potamilus</taxon>
    </lineage>
</organism>
<reference evidence="1" key="2">
    <citation type="journal article" date="2021" name="Genome Biol. Evol.">
        <title>Developing a high-quality reference genome for a parasitic bivalve with doubly uniparental inheritance (Bivalvia: Unionida).</title>
        <authorList>
            <person name="Smith C.H."/>
        </authorList>
    </citation>
    <scope>NUCLEOTIDE SEQUENCE</scope>
    <source>
        <strain evidence="1">CHS0354</strain>
        <tissue evidence="1">Mantle</tissue>
    </source>
</reference>
<dbReference type="EMBL" id="JAEAOA010000976">
    <property type="protein sequence ID" value="KAK3609102.1"/>
    <property type="molecule type" value="Genomic_DNA"/>
</dbReference>
<name>A0AAE0TEV5_9BIVA</name>
<accession>A0AAE0TEV5</accession>
<evidence type="ECO:0000313" key="1">
    <source>
        <dbReference type="EMBL" id="KAK3609102.1"/>
    </source>
</evidence>
<keyword evidence="2" id="KW-1185">Reference proteome</keyword>
<gene>
    <name evidence="1" type="ORF">CHS0354_015661</name>
</gene>
<reference evidence="1" key="1">
    <citation type="journal article" date="2021" name="Genome Biol. Evol.">
        <title>A High-Quality Reference Genome for a Parasitic Bivalve with Doubly Uniparental Inheritance (Bivalvia: Unionida).</title>
        <authorList>
            <person name="Smith C.H."/>
        </authorList>
    </citation>
    <scope>NUCLEOTIDE SEQUENCE</scope>
    <source>
        <strain evidence="1">CHS0354</strain>
    </source>
</reference>
<protein>
    <submittedName>
        <fullName evidence="1">Uncharacterized protein</fullName>
    </submittedName>
</protein>
<comment type="caution">
    <text evidence="1">The sequence shown here is derived from an EMBL/GenBank/DDBJ whole genome shotgun (WGS) entry which is preliminary data.</text>
</comment>
<dbReference type="AlphaFoldDB" id="A0AAE0TEV5"/>
<feature type="non-terminal residue" evidence="1">
    <location>
        <position position="70"/>
    </location>
</feature>